<dbReference type="PROSITE" id="PS00059">
    <property type="entry name" value="ADH_ZINC"/>
    <property type="match status" value="1"/>
</dbReference>
<keyword evidence="1 4" id="KW-0479">Metal-binding</keyword>
<dbReference type="InterPro" id="IPR036291">
    <property type="entry name" value="NAD(P)-bd_dom_sf"/>
</dbReference>
<name>A0A840UKB4_9FIRM</name>
<accession>A0A840UKB4</accession>
<evidence type="ECO:0000256" key="3">
    <source>
        <dbReference type="ARBA" id="ARBA00023002"/>
    </source>
</evidence>
<protein>
    <submittedName>
        <fullName evidence="6">L-iditol 2-dehydrogenase</fullName>
        <ecNumber evidence="6">1.1.1.14</ecNumber>
    </submittedName>
</protein>
<dbReference type="Pfam" id="PF00107">
    <property type="entry name" value="ADH_zinc_N"/>
    <property type="match status" value="1"/>
</dbReference>
<gene>
    <name evidence="6" type="ORF">HNR32_000262</name>
</gene>
<dbReference type="PANTHER" id="PTHR43401:SF2">
    <property type="entry name" value="L-THREONINE 3-DEHYDROGENASE"/>
    <property type="match status" value="1"/>
</dbReference>
<keyword evidence="3 6" id="KW-0560">Oxidoreductase</keyword>
<dbReference type="EMBL" id="JACHFH010000002">
    <property type="protein sequence ID" value="MBB5335148.1"/>
    <property type="molecule type" value="Genomic_DNA"/>
</dbReference>
<reference evidence="6 7" key="1">
    <citation type="submission" date="2020-08" db="EMBL/GenBank/DDBJ databases">
        <title>Genomic Encyclopedia of Type Strains, Phase IV (KMG-IV): sequencing the most valuable type-strain genomes for metagenomic binning, comparative biology and taxonomic classification.</title>
        <authorList>
            <person name="Goeker M."/>
        </authorList>
    </citation>
    <scope>NUCLEOTIDE SEQUENCE [LARGE SCALE GENOMIC DNA]</scope>
    <source>
        <strain evidence="6 7">DSM 24661</strain>
    </source>
</reference>
<dbReference type="CDD" id="cd08258">
    <property type="entry name" value="Zn_ADH4"/>
    <property type="match status" value="1"/>
</dbReference>
<evidence type="ECO:0000256" key="1">
    <source>
        <dbReference type="ARBA" id="ARBA00022723"/>
    </source>
</evidence>
<keyword evidence="7" id="KW-1185">Reference proteome</keyword>
<evidence type="ECO:0000313" key="7">
    <source>
        <dbReference type="Proteomes" id="UP000559117"/>
    </source>
</evidence>
<dbReference type="SUPFAM" id="SSF51735">
    <property type="entry name" value="NAD(P)-binding Rossmann-fold domains"/>
    <property type="match status" value="1"/>
</dbReference>
<evidence type="ECO:0000259" key="5">
    <source>
        <dbReference type="SMART" id="SM00829"/>
    </source>
</evidence>
<dbReference type="Gene3D" id="3.40.50.720">
    <property type="entry name" value="NAD(P)-binding Rossmann-like Domain"/>
    <property type="match status" value="1"/>
</dbReference>
<dbReference type="PANTHER" id="PTHR43401">
    <property type="entry name" value="L-THREONINE 3-DEHYDROGENASE"/>
    <property type="match status" value="1"/>
</dbReference>
<dbReference type="AlphaFoldDB" id="A0A840UKB4"/>
<dbReference type="GO" id="GO:0003939">
    <property type="term" value="F:L-iditol 2-dehydrogenase (NAD+) activity"/>
    <property type="evidence" value="ECO:0007669"/>
    <property type="project" value="UniProtKB-EC"/>
</dbReference>
<dbReference type="InterPro" id="IPR050129">
    <property type="entry name" value="Zn_alcohol_dh"/>
</dbReference>
<dbReference type="InterPro" id="IPR013154">
    <property type="entry name" value="ADH-like_N"/>
</dbReference>
<proteinExistence type="inferred from homology"/>
<evidence type="ECO:0000256" key="4">
    <source>
        <dbReference type="RuleBase" id="RU361277"/>
    </source>
</evidence>
<dbReference type="RefSeq" id="WP_183858971.1">
    <property type="nucleotide sequence ID" value="NZ_JACHFH010000002.1"/>
</dbReference>
<dbReference type="InterPro" id="IPR013149">
    <property type="entry name" value="ADH-like_C"/>
</dbReference>
<dbReference type="InterPro" id="IPR011032">
    <property type="entry name" value="GroES-like_sf"/>
</dbReference>
<sequence length="347" mass="37875">MKALVKTQPNGGHFELLDKEEPKAGFGQVKIKVEYAGVCGSDIHTFEGHYNQKTSDLILGHEFAGTIAEIGEGVTGFKIGDKVTSETTFTICGECRFCKEKQYNLCSTRTGLGTQQDGAFTNYMVARAASVHILPENVSCRDASITEAAACAYHGVSRAKITKGDIVLVLGPGPIGLLVAQIVKSKGGIVVMTGLTKDKERLEVAKEKFAIDYIADVQVDDVKGLVDKLTDNYGADICFDCTGAVPSMQLGMDLLRKQGQYVQVGLFARDVVEVDFSKIIQKELYVTGTRSQNTHDWEPVLKLMSEGAINADKMITHELNIDEWDKAYNLIKSGEAIKVIFKPLPLE</sequence>
<dbReference type="EC" id="1.1.1.14" evidence="6"/>
<organism evidence="6 7">
    <name type="scientific">Pectinatus brassicae</name>
    <dbReference type="NCBI Taxonomy" id="862415"/>
    <lineage>
        <taxon>Bacteria</taxon>
        <taxon>Bacillati</taxon>
        <taxon>Bacillota</taxon>
        <taxon>Negativicutes</taxon>
        <taxon>Selenomonadales</taxon>
        <taxon>Selenomonadaceae</taxon>
        <taxon>Pectinatus</taxon>
    </lineage>
</organism>
<evidence type="ECO:0000256" key="2">
    <source>
        <dbReference type="ARBA" id="ARBA00022833"/>
    </source>
</evidence>
<comment type="caution">
    <text evidence="6">The sequence shown here is derived from an EMBL/GenBank/DDBJ whole genome shotgun (WGS) entry which is preliminary data.</text>
</comment>
<dbReference type="SUPFAM" id="SSF50129">
    <property type="entry name" value="GroES-like"/>
    <property type="match status" value="1"/>
</dbReference>
<dbReference type="Pfam" id="PF08240">
    <property type="entry name" value="ADH_N"/>
    <property type="match status" value="1"/>
</dbReference>
<dbReference type="GO" id="GO:0008270">
    <property type="term" value="F:zinc ion binding"/>
    <property type="evidence" value="ECO:0007669"/>
    <property type="project" value="InterPro"/>
</dbReference>
<dbReference type="SMART" id="SM00829">
    <property type="entry name" value="PKS_ER"/>
    <property type="match status" value="1"/>
</dbReference>
<comment type="similarity">
    <text evidence="4">Belongs to the zinc-containing alcohol dehydrogenase family.</text>
</comment>
<keyword evidence="2 4" id="KW-0862">Zinc</keyword>
<dbReference type="InterPro" id="IPR020843">
    <property type="entry name" value="ER"/>
</dbReference>
<dbReference type="Proteomes" id="UP000559117">
    <property type="component" value="Unassembled WGS sequence"/>
</dbReference>
<comment type="cofactor">
    <cofactor evidence="4">
        <name>Zn(2+)</name>
        <dbReference type="ChEBI" id="CHEBI:29105"/>
    </cofactor>
</comment>
<feature type="domain" description="Enoyl reductase (ER)" evidence="5">
    <location>
        <begin position="11"/>
        <end position="341"/>
    </location>
</feature>
<evidence type="ECO:0000313" key="6">
    <source>
        <dbReference type="EMBL" id="MBB5335148.1"/>
    </source>
</evidence>
<dbReference type="Gene3D" id="3.90.180.10">
    <property type="entry name" value="Medium-chain alcohol dehydrogenases, catalytic domain"/>
    <property type="match status" value="1"/>
</dbReference>
<dbReference type="InterPro" id="IPR002328">
    <property type="entry name" value="ADH_Zn_CS"/>
</dbReference>